<name>X0XXS5_9ZZZZ</name>
<evidence type="ECO:0008006" key="2">
    <source>
        <dbReference type="Google" id="ProtNLM"/>
    </source>
</evidence>
<protein>
    <recommendedName>
        <fullName evidence="2">Dodecin domain-containing protein</fullName>
    </recommendedName>
</protein>
<dbReference type="PANTHER" id="PTHR39324">
    <property type="entry name" value="CALCIUM DODECIN"/>
    <property type="match status" value="1"/>
</dbReference>
<organism evidence="1">
    <name type="scientific">marine sediment metagenome</name>
    <dbReference type="NCBI Taxonomy" id="412755"/>
    <lineage>
        <taxon>unclassified sequences</taxon>
        <taxon>metagenomes</taxon>
        <taxon>ecological metagenomes</taxon>
    </lineage>
</organism>
<dbReference type="PANTHER" id="PTHR39324:SF1">
    <property type="entry name" value="CALCIUM DODECIN"/>
    <property type="match status" value="1"/>
</dbReference>
<dbReference type="InterPro" id="IPR036694">
    <property type="entry name" value="Dodecin-like_sf"/>
</dbReference>
<dbReference type="InterPro" id="IPR025543">
    <property type="entry name" value="Dodecin-like"/>
</dbReference>
<dbReference type="EMBL" id="BARS01055694">
    <property type="protein sequence ID" value="GAG48150.1"/>
    <property type="molecule type" value="Genomic_DNA"/>
</dbReference>
<gene>
    <name evidence="1" type="ORF">S01H1_82186</name>
</gene>
<sequence>MEGDSMAVVKVVELVGTSKESWQDAAEEAIREASQSLRRITGVDIVNQTAHVGDGKITEYRTTLNVAFVVEHHSHLVGVGATVATKVF</sequence>
<feature type="non-terminal residue" evidence="1">
    <location>
        <position position="88"/>
    </location>
</feature>
<accession>X0XXS5</accession>
<dbReference type="Pfam" id="PF07311">
    <property type="entry name" value="Dodecin"/>
    <property type="match status" value="1"/>
</dbReference>
<dbReference type="InterPro" id="IPR009923">
    <property type="entry name" value="Dodecin"/>
</dbReference>
<dbReference type="SUPFAM" id="SSF89807">
    <property type="entry name" value="Dodecin-like"/>
    <property type="match status" value="1"/>
</dbReference>
<evidence type="ECO:0000313" key="1">
    <source>
        <dbReference type="EMBL" id="GAG48150.1"/>
    </source>
</evidence>
<reference evidence="1" key="1">
    <citation type="journal article" date="2014" name="Front. Microbiol.">
        <title>High frequency of phylogenetically diverse reductive dehalogenase-homologous genes in deep subseafloor sedimentary metagenomes.</title>
        <authorList>
            <person name="Kawai M."/>
            <person name="Futagami T."/>
            <person name="Toyoda A."/>
            <person name="Takaki Y."/>
            <person name="Nishi S."/>
            <person name="Hori S."/>
            <person name="Arai W."/>
            <person name="Tsubouchi T."/>
            <person name="Morono Y."/>
            <person name="Uchiyama I."/>
            <person name="Ito T."/>
            <person name="Fujiyama A."/>
            <person name="Inagaki F."/>
            <person name="Takami H."/>
        </authorList>
    </citation>
    <scope>NUCLEOTIDE SEQUENCE</scope>
    <source>
        <strain evidence="1">Expedition CK06-06</strain>
    </source>
</reference>
<dbReference type="Gene3D" id="3.30.1660.10">
    <property type="entry name" value="Flavin-binding protein dodecin"/>
    <property type="match status" value="1"/>
</dbReference>
<dbReference type="AlphaFoldDB" id="X0XXS5"/>
<proteinExistence type="predicted"/>
<comment type="caution">
    <text evidence="1">The sequence shown here is derived from an EMBL/GenBank/DDBJ whole genome shotgun (WGS) entry which is preliminary data.</text>
</comment>